<dbReference type="OrthoDB" id="107110at2759"/>
<protein>
    <submittedName>
        <fullName evidence="2">Uncharacterized protein</fullName>
    </submittedName>
</protein>
<dbReference type="EMBL" id="OOIN01000017">
    <property type="protein sequence ID" value="SPO27215.1"/>
    <property type="molecule type" value="Genomic_DNA"/>
</dbReference>
<feature type="compositionally biased region" description="Basic and acidic residues" evidence="1">
    <location>
        <begin position="491"/>
        <end position="505"/>
    </location>
</feature>
<dbReference type="AlphaFoldDB" id="A0A5C3EB20"/>
<feature type="region of interest" description="Disordered" evidence="1">
    <location>
        <begin position="491"/>
        <end position="510"/>
    </location>
</feature>
<feature type="compositionally biased region" description="Polar residues" evidence="1">
    <location>
        <begin position="438"/>
        <end position="454"/>
    </location>
</feature>
<feature type="region of interest" description="Disordered" evidence="1">
    <location>
        <begin position="1100"/>
        <end position="1138"/>
    </location>
</feature>
<evidence type="ECO:0000256" key="1">
    <source>
        <dbReference type="SAM" id="MobiDB-lite"/>
    </source>
</evidence>
<dbReference type="PANTHER" id="PTHR33266">
    <property type="entry name" value="CHROMOSOME 15, WHOLE GENOME SHOTGUN SEQUENCE"/>
    <property type="match status" value="1"/>
</dbReference>
<sequence>MDAVAATAAPTAATTAAPSATITSLESQLHELVTSTLAKTPALGSRLRNLLHLLADIPQGEVIDQETLDDFRSYVEPILRRIRVWVSKLQQRSQQRDHTAPLVGSDSTPNTIALLLFCPDGSPKSPVNATQLVRTIHSQISAFMRAETIQLPPADLNLFIQILPFALPEASSSPAHSLDTNDAPRHTPSRVRSNFLLPFHGRLVHMLQAYILNANDYIHRHPMHVYSKCFPILQSSGTGKSRLAVQLSAYQAGFVVCTRPPRPYSARDRICFPPNDDSVYDFLSPIDSDAFQHHRRIACWLGAYFAVLAYLLEKRLFASGCFDGLKRPPCAPAGYHTPPNPSESGSSAAPAAITAIPHDPDTSIPTTVTCKHSNPRLCWQTAVFHLALAIHDGPDFITNYRFPHSDKQNGLQFCPSSHLDLAACNDPDESFPEPATVSHPSSINSDKQRNQASSAGEDMPPRPPPKRPSLPLDTRRFRSYLLGKIAKIAQEEFDKPDSGPPKDEAGEAPSAERMVKHISDRYMQPHLKRLESLLPESLLDSHFFFLVIDKIMSIHAALPVLRRLWAEVAPRFTWLMFIDTDSKVAPLAGPQVRLASARLDANEQLMIIPPFSRLGFDAVIQHELETLRQPLLSGQLTFGRLLDILSCFGRPLWSTSVYRSVDHPRRPHVASILLKLLGEERWPDVWPKAEHGDLDFADPTSSFFKSVMAIAGQRLPLRFVGHQGVQLLHKGRWTPSASKLAKSAQASVQSESIKFLQDQASHHLRVISKMSDNINFFKTSTVSEPALSLSVASLLRGLTVSDSAYECVSKWSCIVKVLSHAHHAVGLMLDEEGEEGVRLLLSMAADLVASQRVEQLSQMTFSEKQDNETAIPRLVSAQCDPICVRDWLDMLFGKQNLDSKLRLWASHHYLNFTHYLRLSTYVYSDKQHRRLECNALVKYWMRQVAFYGLDKQPGWDLVIPIYRSDYTPPTNSDLFNPANLSYVAIKVKNCKSDIKATRFFGPALRSSSDGGLDSSILQNGGCDAQSLPLINYLTGDAFGLFKLFLGQVEADTPLDSGRARLDQALNAVSPHKEEFERLQSIVDGNGPACLWESHRYPTRRSTTGIPWTKKRPAEDLDDDNGVNDASNGDVAMASAQDG</sequence>
<reference evidence="2 3" key="1">
    <citation type="submission" date="2018-03" db="EMBL/GenBank/DDBJ databases">
        <authorList>
            <person name="Guldener U."/>
        </authorList>
    </citation>
    <scope>NUCLEOTIDE SEQUENCE [LARGE SCALE GENOMIC DNA]</scope>
    <source>
        <strain evidence="2 3">NBRC100155</strain>
    </source>
</reference>
<feature type="region of interest" description="Disordered" evidence="1">
    <location>
        <begin position="425"/>
        <end position="472"/>
    </location>
</feature>
<gene>
    <name evidence="2" type="ORF">UTRI_10332</name>
</gene>
<evidence type="ECO:0000313" key="2">
    <source>
        <dbReference type="EMBL" id="SPO27215.1"/>
    </source>
</evidence>
<dbReference type="Proteomes" id="UP000324022">
    <property type="component" value="Unassembled WGS sequence"/>
</dbReference>
<organism evidence="2 3">
    <name type="scientific">Ustilago trichophora</name>
    <dbReference type="NCBI Taxonomy" id="86804"/>
    <lineage>
        <taxon>Eukaryota</taxon>
        <taxon>Fungi</taxon>
        <taxon>Dikarya</taxon>
        <taxon>Basidiomycota</taxon>
        <taxon>Ustilaginomycotina</taxon>
        <taxon>Ustilaginomycetes</taxon>
        <taxon>Ustilaginales</taxon>
        <taxon>Ustilaginaceae</taxon>
        <taxon>Ustilago</taxon>
    </lineage>
</organism>
<keyword evidence="3" id="KW-1185">Reference proteome</keyword>
<evidence type="ECO:0000313" key="3">
    <source>
        <dbReference type="Proteomes" id="UP000324022"/>
    </source>
</evidence>
<name>A0A5C3EB20_9BASI</name>
<proteinExistence type="predicted"/>
<dbReference type="PANTHER" id="PTHR33266:SF1">
    <property type="entry name" value="F-BOX DOMAIN-CONTAINING PROTEIN"/>
    <property type="match status" value="1"/>
</dbReference>
<accession>A0A5C3EB20</accession>